<evidence type="ECO:0000259" key="1">
    <source>
        <dbReference type="Pfam" id="PF13116"/>
    </source>
</evidence>
<reference evidence="2" key="1">
    <citation type="submission" date="2019-11" db="EMBL/GenBank/DDBJ databases">
        <authorList>
            <person name="Kojima H."/>
        </authorList>
    </citation>
    <scope>NUCLEOTIDE SEQUENCE</scope>
    <source>
        <strain evidence="2">H1576</strain>
    </source>
</reference>
<feature type="domain" description="YhdP central" evidence="1">
    <location>
        <begin position="121"/>
        <end position="959"/>
    </location>
</feature>
<evidence type="ECO:0000313" key="2">
    <source>
        <dbReference type="EMBL" id="QSZ41808.1"/>
    </source>
</evidence>
<dbReference type="EMBL" id="CP046072">
    <property type="protein sequence ID" value="QSZ41808.1"/>
    <property type="molecule type" value="Genomic_DNA"/>
</dbReference>
<name>A0A975B0E1_9BACT</name>
<reference evidence="2" key="2">
    <citation type="submission" date="2021-04" db="EMBL/GenBank/DDBJ databases">
        <title>Isolation and characterization of a novel species of the genus Sulfurimonas.</title>
        <authorList>
            <person name="Fukui M."/>
        </authorList>
    </citation>
    <scope>NUCLEOTIDE SEQUENCE</scope>
    <source>
        <strain evidence="2">H1576</strain>
    </source>
</reference>
<dbReference type="Pfam" id="PF13116">
    <property type="entry name" value="YhdP"/>
    <property type="match status" value="1"/>
</dbReference>
<evidence type="ECO:0000313" key="3">
    <source>
        <dbReference type="Proteomes" id="UP000671852"/>
    </source>
</evidence>
<keyword evidence="3" id="KW-1185">Reference proteome</keyword>
<accession>A0A975B0E1</accession>
<proteinExistence type="predicted"/>
<dbReference type="AlphaFoldDB" id="A0A975B0E1"/>
<dbReference type="Proteomes" id="UP000671852">
    <property type="component" value="Chromosome"/>
</dbReference>
<sequence length="997" mass="114055">MQKLYIKWNKRIDISIKTITVTSKNTKANKLEETIDNLEVILTNNTFIDSISIENIYIDDFEASLNYAREQKSQLIVKSNELHINSLFYLTENYLTIELESLVNEAKKIEANGSFYIDINKKNIYSKLNITLNKDSNFHLLSKADLQRFDYKIKNTKISNINPLLNLVDLPQEVKYWVYDAISMSNLSLNSTRGHFLYSNMQDAYKNIYIDATVNKLHYKYNRDLDAIHTQSTKLKFENGIFYIYPMGAHSYGMDLAKSWIKIDFTKKIELLTLKLLFDGKVNKDILKILSTYKIKLPFIQKKGTVKTDLTLEVKLRGVEVDVKGSFFTKRANFDYLGLNLDIEDTFVELDKYDITINKMKASYKDIAKADVKVKYNAKKESGKIDFLLKSLNVDHIQMANKTPLSITYNISPKQDSVYVNKSIWNVKGKNLTIDALLMPFNLKDLKLSIPTVYFEYQDILSGFMAGKVNLDTRVVTLNTDILALNYNGITLTQSNTPLKIKYNKEVEISSKNTIHFNVGSTQYSVDNLLVESKDESFYLKHADIKMGNYIETQIYANYNLNTKKAHLSLNKFVTKDPNTNKIIYSNNKILLSAHIMDDMLKVQSKELNSFFIFQNGEWSLRLNSLDKIAKHSELLKKFHLIDGDILFYKNKDEKSTRFKAQINYPYRLFLTDNKLQKNYSVIGKINKEKLFINIDKKINVKIKEDMKVTLNDVAIYMPELKRLLGDVNNTGSKNKIFNISVNAKNTSLQLSENRKILSDSIDMQYYKNRLSAQLVHGKANAGLNYKDGDFTLYGHNFNDKFMENLFGISKFNSGKFDFSINGKLDNYSGVAYMSGATIKDYKTLNNILAFVNTVPSLITFSIPGYNNNGLFVSQAYTKFHSNNSTLNLTDIYLDSKEIDILGNGVVDLESKSVDIVLNLKTDLGSDLSKVPVVGYILLGEDSISTTLDIKGQLANPKVKSLLAKEIIVAPLNIIKRTLTLPYKLIEGLLPDNNITR</sequence>
<dbReference type="KEGG" id="saqt:GJV85_06705"/>
<dbReference type="InterPro" id="IPR025263">
    <property type="entry name" value="YhdP_central"/>
</dbReference>
<protein>
    <recommendedName>
        <fullName evidence="1">YhdP central domain-containing protein</fullName>
    </recommendedName>
</protein>
<organism evidence="2 3">
    <name type="scientific">Sulfurimonas aquatica</name>
    <dbReference type="NCBI Taxonomy" id="2672570"/>
    <lineage>
        <taxon>Bacteria</taxon>
        <taxon>Pseudomonadati</taxon>
        <taxon>Campylobacterota</taxon>
        <taxon>Epsilonproteobacteria</taxon>
        <taxon>Campylobacterales</taxon>
        <taxon>Sulfurimonadaceae</taxon>
        <taxon>Sulfurimonas</taxon>
    </lineage>
</organism>
<gene>
    <name evidence="2" type="ORF">GJV85_06705</name>
</gene>